<name>A0A812X684_SYMPI</name>
<evidence type="ECO:0000313" key="3">
    <source>
        <dbReference type="Proteomes" id="UP000649617"/>
    </source>
</evidence>
<dbReference type="AlphaFoldDB" id="A0A812X684"/>
<evidence type="ECO:0008006" key="4">
    <source>
        <dbReference type="Google" id="ProtNLM"/>
    </source>
</evidence>
<protein>
    <recommendedName>
        <fullName evidence="4">Secreted protein</fullName>
    </recommendedName>
</protein>
<evidence type="ECO:0000313" key="2">
    <source>
        <dbReference type="EMBL" id="CAE7726194.1"/>
    </source>
</evidence>
<reference evidence="2" key="1">
    <citation type="submission" date="2021-02" db="EMBL/GenBank/DDBJ databases">
        <authorList>
            <person name="Dougan E. K."/>
            <person name="Rhodes N."/>
            <person name="Thang M."/>
            <person name="Chan C."/>
        </authorList>
    </citation>
    <scope>NUCLEOTIDE SEQUENCE</scope>
</reference>
<gene>
    <name evidence="2" type="ORF">SPIL2461_LOCUS20779</name>
</gene>
<proteinExistence type="predicted"/>
<feature type="signal peptide" evidence="1">
    <location>
        <begin position="1"/>
        <end position="17"/>
    </location>
</feature>
<dbReference type="EMBL" id="CAJNIZ010045653">
    <property type="protein sequence ID" value="CAE7726194.1"/>
    <property type="molecule type" value="Genomic_DNA"/>
</dbReference>
<feature type="chain" id="PRO_5032392902" description="Secreted protein" evidence="1">
    <location>
        <begin position="18"/>
        <end position="99"/>
    </location>
</feature>
<dbReference type="Proteomes" id="UP000649617">
    <property type="component" value="Unassembled WGS sequence"/>
</dbReference>
<organism evidence="2 3">
    <name type="scientific">Symbiodinium pilosum</name>
    <name type="common">Dinoflagellate</name>
    <dbReference type="NCBI Taxonomy" id="2952"/>
    <lineage>
        <taxon>Eukaryota</taxon>
        <taxon>Sar</taxon>
        <taxon>Alveolata</taxon>
        <taxon>Dinophyceae</taxon>
        <taxon>Suessiales</taxon>
        <taxon>Symbiodiniaceae</taxon>
        <taxon>Symbiodinium</taxon>
    </lineage>
</organism>
<keyword evidence="3" id="KW-1185">Reference proteome</keyword>
<accession>A0A812X684</accession>
<evidence type="ECO:0000256" key="1">
    <source>
        <dbReference type="SAM" id="SignalP"/>
    </source>
</evidence>
<comment type="caution">
    <text evidence="2">The sequence shown here is derived from an EMBL/GenBank/DDBJ whole genome shotgun (WGS) entry which is preliminary data.</text>
</comment>
<keyword evidence="1" id="KW-0732">Signal</keyword>
<sequence length="99" mass="11168">MRLTVALLVRFFQFVQGCSQGRVSISAGALRRRLRTWSGGIPPPLYVEHPEKDGFNIAAALTAEGWTKIIRRCGWARKQLMPTRRSVELRQAVQLVFGS</sequence>